<protein>
    <recommendedName>
        <fullName evidence="3">4a-hydroxytetrahydrobiopterin dehydratase</fullName>
        <ecNumber evidence="3">4.2.1.96</ecNumber>
    </recommendedName>
    <alternativeName>
        <fullName evidence="5">4-alpha-hydroxy-tetrahydropterin dehydratase</fullName>
    </alternativeName>
</protein>
<dbReference type="CDD" id="cd00913">
    <property type="entry name" value="PCD_DCoH_subfamily_a"/>
    <property type="match status" value="1"/>
</dbReference>
<feature type="region of interest" description="Disordered" evidence="6">
    <location>
        <begin position="1075"/>
        <end position="1149"/>
    </location>
</feature>
<feature type="transmembrane region" description="Helical" evidence="7">
    <location>
        <begin position="190"/>
        <end position="213"/>
    </location>
</feature>
<feature type="transmembrane region" description="Helical" evidence="7">
    <location>
        <begin position="831"/>
        <end position="856"/>
    </location>
</feature>
<evidence type="ECO:0000256" key="7">
    <source>
        <dbReference type="SAM" id="Phobius"/>
    </source>
</evidence>
<dbReference type="AlphaFoldDB" id="A0AAW1RRM8"/>
<dbReference type="SUPFAM" id="SSF55248">
    <property type="entry name" value="PCD-like"/>
    <property type="match status" value="1"/>
</dbReference>
<feature type="transmembrane region" description="Helical" evidence="7">
    <location>
        <begin position="246"/>
        <end position="270"/>
    </location>
</feature>
<organism evidence="8 9">
    <name type="scientific">Apatococcus lobatus</name>
    <dbReference type="NCBI Taxonomy" id="904363"/>
    <lineage>
        <taxon>Eukaryota</taxon>
        <taxon>Viridiplantae</taxon>
        <taxon>Chlorophyta</taxon>
        <taxon>core chlorophytes</taxon>
        <taxon>Trebouxiophyceae</taxon>
        <taxon>Chlorellales</taxon>
        <taxon>Chlorellaceae</taxon>
        <taxon>Apatococcus</taxon>
    </lineage>
</organism>
<feature type="compositionally biased region" description="Low complexity" evidence="6">
    <location>
        <begin position="1088"/>
        <end position="1101"/>
    </location>
</feature>
<comment type="caution">
    <text evidence="8">The sequence shown here is derived from an EMBL/GenBank/DDBJ whole genome shotgun (WGS) entry which is preliminary data.</text>
</comment>
<evidence type="ECO:0000313" key="9">
    <source>
        <dbReference type="Proteomes" id="UP001438707"/>
    </source>
</evidence>
<keyword evidence="7" id="KW-1133">Transmembrane helix</keyword>
<feature type="transmembrane region" description="Helical" evidence="7">
    <location>
        <begin position="999"/>
        <end position="1017"/>
    </location>
</feature>
<evidence type="ECO:0000256" key="1">
    <source>
        <dbReference type="ARBA" id="ARBA00001554"/>
    </source>
</evidence>
<evidence type="ECO:0000256" key="4">
    <source>
        <dbReference type="ARBA" id="ARBA00023239"/>
    </source>
</evidence>
<feature type="compositionally biased region" description="Polar residues" evidence="6">
    <location>
        <begin position="1137"/>
        <end position="1149"/>
    </location>
</feature>
<dbReference type="PANTHER" id="PTHR12599">
    <property type="entry name" value="PTERIN-4-ALPHA-CARBINOLAMINE DEHYDRATASE"/>
    <property type="match status" value="1"/>
</dbReference>
<comment type="similarity">
    <text evidence="2">Belongs to the pterin-4-alpha-carbinolamine dehydratase family.</text>
</comment>
<evidence type="ECO:0000256" key="3">
    <source>
        <dbReference type="ARBA" id="ARBA00013252"/>
    </source>
</evidence>
<feature type="transmembrane region" description="Helical" evidence="7">
    <location>
        <begin position="804"/>
        <end position="825"/>
    </location>
</feature>
<name>A0AAW1RRM8_9CHLO</name>
<keyword evidence="7" id="KW-0472">Membrane</keyword>
<gene>
    <name evidence="8" type="ORF">WJX74_000671</name>
</gene>
<dbReference type="Gene3D" id="3.30.1360.20">
    <property type="entry name" value="Transcriptional coactivator/pterin dehydratase"/>
    <property type="match status" value="1"/>
</dbReference>
<evidence type="ECO:0000256" key="6">
    <source>
        <dbReference type="SAM" id="MobiDB-lite"/>
    </source>
</evidence>
<dbReference type="PANTHER" id="PTHR12599:SF0">
    <property type="entry name" value="PTERIN-4-ALPHA-CARBINOLAMINE DEHYDRATASE"/>
    <property type="match status" value="1"/>
</dbReference>
<dbReference type="Proteomes" id="UP001438707">
    <property type="component" value="Unassembled WGS sequence"/>
</dbReference>
<reference evidence="8 9" key="1">
    <citation type="journal article" date="2024" name="Nat. Commun.">
        <title>Phylogenomics reveals the evolutionary origins of lichenization in chlorophyte algae.</title>
        <authorList>
            <person name="Puginier C."/>
            <person name="Libourel C."/>
            <person name="Otte J."/>
            <person name="Skaloud P."/>
            <person name="Haon M."/>
            <person name="Grisel S."/>
            <person name="Petersen M."/>
            <person name="Berrin J.G."/>
            <person name="Delaux P.M."/>
            <person name="Dal Grande F."/>
            <person name="Keller J."/>
        </authorList>
    </citation>
    <scope>NUCLEOTIDE SEQUENCE [LARGE SCALE GENOMIC DNA]</scope>
    <source>
        <strain evidence="8 9">SAG 2145</strain>
    </source>
</reference>
<keyword evidence="9" id="KW-1185">Reference proteome</keyword>
<dbReference type="EC" id="4.2.1.96" evidence="3"/>
<dbReference type="InterPro" id="IPR001533">
    <property type="entry name" value="Pterin_deHydtase"/>
</dbReference>
<comment type="catalytic activity">
    <reaction evidence="1">
        <text>(4aS,6R)-4a-hydroxy-L-erythro-5,6,7,8-tetrahydrobiopterin = (6R)-L-erythro-6,7-dihydrobiopterin + H2O</text>
        <dbReference type="Rhea" id="RHEA:11920"/>
        <dbReference type="ChEBI" id="CHEBI:15377"/>
        <dbReference type="ChEBI" id="CHEBI:15642"/>
        <dbReference type="ChEBI" id="CHEBI:43120"/>
        <dbReference type="EC" id="4.2.1.96"/>
    </reaction>
</comment>
<dbReference type="GO" id="GO:0006729">
    <property type="term" value="P:tetrahydrobiopterin biosynthetic process"/>
    <property type="evidence" value="ECO:0007669"/>
    <property type="project" value="InterPro"/>
</dbReference>
<sequence length="1149" mass="123083">MSAGQFQGPGSEALREKSCQGLCGKAPKLAAEEVDGRMDALPAWKLNSGKTSMSRSFTAKNFVAAIEFFNKVAELAEAEGHHPDLHLESYREVKIVMSTHAVGGLSEPDFIMAAKLDDLPVTYSPKWRLRSLSPSYLQQQVTLLLPASLVDCRENVAWLSTPTPRDQYQPDPRETQDFQSYIKQLIKTKFLPAEIVFVLSLIFFLFFILWRIFHAFALCCCPKCCCWGTCTSYTEQDPIRHVYGRWFAAMKTFSILFAIGLIASCIYGMAKSGPHVVQNAYSTMDGVKGYASGLIGIGESAVASADDISSALATIQSIVSNQIEFQTLLSETQCLATFLDGIPSPMDMFNNLTNVQTRVSSGLQPDLAMLTANISILQTTEVPQAQTAAATFTNIGTLVSNYSGEAGRYSSAASSAASQSSFDNSGNNGVDQAIADLQNPAGGNTGNLNSMVTALTIYQQLGSNSTLADVGSNIQAVIYDVNNITSIVNNTVTQFNRLTAAYSLARPCLLNLTNQLTTINTTVVVLPSNVNAALNLLTSTQSVADALLSSTTFITQVNDNVQSAFSQTSFLTGLQSTLSSIQSYVRDSARSTVVTASKSQFQNSATYSAYADGWLATAVSAKAANDFPSWKTAVGDARTDYDLAVANGTTQLPRLFSTFNAGGGASPASSFNSIGTAISGYLSSVPSASSTGSLLSGASTSAAGVAPALSRTLNNLNAAVGVFNALPSPRSALVTPIQGEINSLSNTITSSIANAQSSVSSGVSTLDNQLPNVRKDSVGRIDAFQQKTKPDVDKIDKWRKIGEYIYFGLGIVVALVLIGSVWFFIPFWLKLFAAILSILTILNGLLGLLFLIVVVIGNDTCYHMEPYALERVSDSLIEDYPGGSWNTTMSLAEYYLYNQGSNFTMVFSNSFGVNLPSIQAQLQQAKTQYIQTITSSYTLLGQLSSTVAGISNSVDSINSDLTSFQTTASYSGVHPQYLAVKGYICCTVLSFTWDMWVAVFASAIFSLLLMVCLFNAIHRMDRIPRKACCGCSLRNHKEFMVPDMESPATSRAAQQALQHARTGMGADRIDSHTSLVAPEPMIPEARQGSYPSTPGTPYSPSYPNPLHAAARGSVKASGAYSPSGTPVRERKPLLGNGSRSRNFFGSAQG</sequence>
<evidence type="ECO:0000256" key="2">
    <source>
        <dbReference type="ARBA" id="ARBA00006472"/>
    </source>
</evidence>
<accession>A0AAW1RRM8</accession>
<evidence type="ECO:0000256" key="5">
    <source>
        <dbReference type="ARBA" id="ARBA00030497"/>
    </source>
</evidence>
<dbReference type="Pfam" id="PF01329">
    <property type="entry name" value="Pterin_4a"/>
    <property type="match status" value="1"/>
</dbReference>
<dbReference type="HAMAP" id="MF_00434">
    <property type="entry name" value="Pterin_4_alpha"/>
    <property type="match status" value="1"/>
</dbReference>
<keyword evidence="7" id="KW-0812">Transmembrane</keyword>
<evidence type="ECO:0000313" key="8">
    <source>
        <dbReference type="EMBL" id="KAK9836442.1"/>
    </source>
</evidence>
<dbReference type="EMBL" id="JALJOS010000007">
    <property type="protein sequence ID" value="KAK9836442.1"/>
    <property type="molecule type" value="Genomic_DNA"/>
</dbReference>
<proteinExistence type="inferred from homology"/>
<dbReference type="GO" id="GO:0008124">
    <property type="term" value="F:4-alpha-hydroxytetrahydrobiopterin dehydratase activity"/>
    <property type="evidence" value="ECO:0007669"/>
    <property type="project" value="UniProtKB-EC"/>
</dbReference>
<dbReference type="InterPro" id="IPR036428">
    <property type="entry name" value="PCD_sf"/>
</dbReference>
<keyword evidence="4" id="KW-0456">Lyase</keyword>